<feature type="domain" description="RecA family profile 1" evidence="14">
    <location>
        <begin position="67"/>
        <end position="217"/>
    </location>
</feature>
<dbReference type="Gene3D" id="3.30.230.10">
    <property type="match status" value="1"/>
</dbReference>
<evidence type="ECO:0000256" key="4">
    <source>
        <dbReference type="ARBA" id="ARBA00022771"/>
    </source>
</evidence>
<protein>
    <recommendedName>
        <fullName evidence="11 12">DNA repair protein RadA</fullName>
    </recommendedName>
</protein>
<keyword evidence="4 13" id="KW-0863">Zinc-finger</keyword>
<feature type="region of interest" description="Lon-protease-like" evidence="11">
    <location>
        <begin position="353"/>
        <end position="458"/>
    </location>
</feature>
<accession>A0A1J4SDA2</accession>
<keyword evidence="2 11" id="KW-0547">Nucleotide-binding</keyword>
<gene>
    <name evidence="11" type="primary">radA</name>
    <name evidence="15" type="ORF">AUJ66_03935</name>
</gene>
<dbReference type="PRINTS" id="PR01874">
    <property type="entry name" value="DNAREPAIRADA"/>
</dbReference>
<proteinExistence type="inferred from homology"/>
<evidence type="ECO:0000256" key="5">
    <source>
        <dbReference type="ARBA" id="ARBA00022801"/>
    </source>
</evidence>
<dbReference type="HAMAP" id="MF_01498">
    <property type="entry name" value="RadA_bact"/>
    <property type="match status" value="1"/>
</dbReference>
<dbReference type="InterPro" id="IPR004504">
    <property type="entry name" value="DNA_repair_RadA"/>
</dbReference>
<dbReference type="PROSITE" id="PS50162">
    <property type="entry name" value="RECA_2"/>
    <property type="match status" value="1"/>
</dbReference>
<dbReference type="InterPro" id="IPR020588">
    <property type="entry name" value="RecA_ATP-bd"/>
</dbReference>
<dbReference type="GO" id="GO:0005524">
    <property type="term" value="F:ATP binding"/>
    <property type="evidence" value="ECO:0007669"/>
    <property type="project" value="UniProtKB-UniRule"/>
</dbReference>
<evidence type="ECO:0000256" key="13">
    <source>
        <dbReference type="RuleBase" id="RU003555"/>
    </source>
</evidence>
<evidence type="ECO:0000256" key="2">
    <source>
        <dbReference type="ARBA" id="ARBA00022741"/>
    </source>
</evidence>
<dbReference type="GO" id="GO:0016787">
    <property type="term" value="F:hydrolase activity"/>
    <property type="evidence" value="ECO:0007669"/>
    <property type="project" value="UniProtKB-KW"/>
</dbReference>
<sequence>MKSERKDRTKFFCQECGYESLKWIGHCPDCGKWNTFVEEVLPAHSTQAQAFISYDKPKPIKDIEVQENLRISTNMEEFDRVLGGGLVAGSVILIGGDPGIGKSTLLLQASNNLSQSKDGLVLYVSGEESSSQTKLRAERLRLSSENLYVLSETNLDVILDHISKLNPNAVVIDSIQTMFRSGLSSSPGSITQVRECTAQLMYLAKSKGIIVFIIGHVTKEGNLAGPKVLEHIVDTVLYFEGDEHRLYRVLRTTKNRFGSTNEIGIFEMRSNGLVQVGNPSQVFLSERPVGSPGSVVVATQEGDRPILVEVQALVTGSNFGMPQRRTTGVDYNRVSLLIAVLEKRAGLQVGGCDAFVNVAGGIKVDEPAADLGIIIAIASSFKDIPVEQGVVVLGEVGLSGEVRAVNYAERRIKESEKLGFKKCIVPNGNLKELQKFKGIEIVGVRMIQESIAECLKRG</sequence>
<dbReference type="Pfam" id="PF18073">
    <property type="entry name" value="Zn_ribbon_LapB"/>
    <property type="match status" value="1"/>
</dbReference>
<feature type="short sequence motif" description="RadA KNRFG motif" evidence="11">
    <location>
        <begin position="254"/>
        <end position="258"/>
    </location>
</feature>
<dbReference type="Pfam" id="PF13481">
    <property type="entry name" value="AAA_25"/>
    <property type="match status" value="1"/>
</dbReference>
<keyword evidence="9 11" id="KW-0238">DNA-binding</keyword>
<dbReference type="PANTHER" id="PTHR32472">
    <property type="entry name" value="DNA REPAIR PROTEIN RADA"/>
    <property type="match status" value="1"/>
</dbReference>
<evidence type="ECO:0000256" key="9">
    <source>
        <dbReference type="ARBA" id="ARBA00023125"/>
    </source>
</evidence>
<dbReference type="FunFam" id="3.40.50.300:FF:000050">
    <property type="entry name" value="DNA repair protein RadA"/>
    <property type="match status" value="1"/>
</dbReference>
<organism evidence="15 16">
    <name type="scientific">Candidatus Desantisbacteria bacterium CG1_02_38_46</name>
    <dbReference type="NCBI Taxonomy" id="1817893"/>
    <lineage>
        <taxon>Bacteria</taxon>
        <taxon>Candidatus Desantisiibacteriota</taxon>
    </lineage>
</organism>
<dbReference type="Proteomes" id="UP000182278">
    <property type="component" value="Unassembled WGS sequence"/>
</dbReference>
<evidence type="ECO:0000256" key="10">
    <source>
        <dbReference type="ARBA" id="ARBA00023204"/>
    </source>
</evidence>
<evidence type="ECO:0000313" key="15">
    <source>
        <dbReference type="EMBL" id="OIN97256.1"/>
    </source>
</evidence>
<dbReference type="SUPFAM" id="SSF54211">
    <property type="entry name" value="Ribosomal protein S5 domain 2-like"/>
    <property type="match status" value="1"/>
</dbReference>
<dbReference type="SMART" id="SM00382">
    <property type="entry name" value="AAA"/>
    <property type="match status" value="1"/>
</dbReference>
<dbReference type="GO" id="GO:0000725">
    <property type="term" value="P:recombinational repair"/>
    <property type="evidence" value="ECO:0007669"/>
    <property type="project" value="UniProtKB-UniRule"/>
</dbReference>
<comment type="function">
    <text evidence="13">DNA-dependent ATPase involved in processing of recombination intermediates, plays a role in repairing DNA breaks. Stimulates the branch migration of RecA-mediated strand transfer reactions, allowing the 3' invading strand to extend heteroduplex DNA faster. Binds ssDNA in the presence of ADP but not other nucleotides, has ATPase activity that is stimulated by ssDNA and various branched DNA structures, but inhibited by SSB. Does not have RecA's homology-searching function.</text>
</comment>
<dbReference type="GO" id="GO:0008270">
    <property type="term" value="F:zinc ion binding"/>
    <property type="evidence" value="ECO:0007669"/>
    <property type="project" value="UniProtKB-KW"/>
</dbReference>
<dbReference type="SUPFAM" id="SSF52540">
    <property type="entry name" value="P-loop containing nucleoside triphosphate hydrolases"/>
    <property type="match status" value="1"/>
</dbReference>
<evidence type="ECO:0000256" key="7">
    <source>
        <dbReference type="ARBA" id="ARBA00022840"/>
    </source>
</evidence>
<keyword evidence="1 11" id="KW-0479">Metal-binding</keyword>
<evidence type="ECO:0000256" key="8">
    <source>
        <dbReference type="ARBA" id="ARBA00023016"/>
    </source>
</evidence>
<dbReference type="InterPro" id="IPR041166">
    <property type="entry name" value="Rubredoxin_2"/>
</dbReference>
<comment type="similarity">
    <text evidence="11 13">Belongs to the RecA family. RadA subfamily.</text>
</comment>
<evidence type="ECO:0000256" key="6">
    <source>
        <dbReference type="ARBA" id="ARBA00022833"/>
    </source>
</evidence>
<dbReference type="PANTHER" id="PTHR32472:SF10">
    <property type="entry name" value="DNA REPAIR PROTEIN RADA-LIKE PROTEIN"/>
    <property type="match status" value="1"/>
</dbReference>
<dbReference type="InterPro" id="IPR014721">
    <property type="entry name" value="Ribsml_uS5_D2-typ_fold_subgr"/>
</dbReference>
<dbReference type="AlphaFoldDB" id="A0A1J4SDA2"/>
<comment type="caution">
    <text evidence="15">The sequence shown here is derived from an EMBL/GenBank/DDBJ whole genome shotgun (WGS) entry which is preliminary data.</text>
</comment>
<feature type="binding site" evidence="11">
    <location>
        <begin position="96"/>
        <end position="103"/>
    </location>
    <ligand>
        <name>ATP</name>
        <dbReference type="ChEBI" id="CHEBI:30616"/>
    </ligand>
</feature>
<dbReference type="Gene3D" id="3.40.50.300">
    <property type="entry name" value="P-loop containing nucleotide triphosphate hydrolases"/>
    <property type="match status" value="1"/>
</dbReference>
<keyword evidence="8 11" id="KW-0346">Stress response</keyword>
<dbReference type="GO" id="GO:0140664">
    <property type="term" value="F:ATP-dependent DNA damage sensor activity"/>
    <property type="evidence" value="ECO:0007669"/>
    <property type="project" value="InterPro"/>
</dbReference>
<name>A0A1J4SDA2_9BACT</name>
<dbReference type="GO" id="GO:0003684">
    <property type="term" value="F:damaged DNA binding"/>
    <property type="evidence" value="ECO:0007669"/>
    <property type="project" value="InterPro"/>
</dbReference>
<dbReference type="Pfam" id="PF13541">
    <property type="entry name" value="ChlI"/>
    <property type="match status" value="1"/>
</dbReference>
<evidence type="ECO:0000259" key="14">
    <source>
        <dbReference type="PROSITE" id="PS50162"/>
    </source>
</evidence>
<dbReference type="STRING" id="1817893.AUJ66_03935"/>
<comment type="domain">
    <text evidence="11">The middle region has homology to RecA with ATPase motifs including the RadA KNRFG motif, while the C-terminus is homologous to Lon protease.</text>
</comment>
<keyword evidence="3 11" id="KW-0227">DNA damage</keyword>
<evidence type="ECO:0000256" key="11">
    <source>
        <dbReference type="HAMAP-Rule" id="MF_01498"/>
    </source>
</evidence>
<keyword evidence="6 13" id="KW-0862">Zinc</keyword>
<dbReference type="CDD" id="cd01121">
    <property type="entry name" value="RadA_SMS_N"/>
    <property type="match status" value="1"/>
</dbReference>
<evidence type="ECO:0000256" key="3">
    <source>
        <dbReference type="ARBA" id="ARBA00022763"/>
    </source>
</evidence>
<keyword evidence="10 11" id="KW-0234">DNA repair</keyword>
<dbReference type="InterPro" id="IPR003593">
    <property type="entry name" value="AAA+_ATPase"/>
</dbReference>
<dbReference type="NCBIfam" id="TIGR00416">
    <property type="entry name" value="sms"/>
    <property type="match status" value="1"/>
</dbReference>
<reference evidence="15 16" key="1">
    <citation type="journal article" date="2016" name="Environ. Microbiol.">
        <title>Genomic resolution of a cold subsurface aquifer community provides metabolic insights for novel microbes adapted to high CO concentrations.</title>
        <authorList>
            <person name="Probst A.J."/>
            <person name="Castelle C.J."/>
            <person name="Singh A."/>
            <person name="Brown C.T."/>
            <person name="Anantharaman K."/>
            <person name="Sharon I."/>
            <person name="Hug L.A."/>
            <person name="Burstein D."/>
            <person name="Emerson J.B."/>
            <person name="Thomas B.C."/>
            <person name="Banfield J.F."/>
        </authorList>
    </citation>
    <scope>NUCLEOTIDE SEQUENCE [LARGE SCALE GENOMIC DNA]</scope>
    <source>
        <strain evidence="15">CG1_02_38_46</strain>
    </source>
</reference>
<comment type="function">
    <text evidence="11">Plays a role in repairing double-strand DNA breaks, probably involving stabilizing or processing branched DNA or blocked replication forks.</text>
</comment>
<keyword evidence="5" id="KW-0378">Hydrolase</keyword>
<dbReference type="InterPro" id="IPR020568">
    <property type="entry name" value="Ribosomal_Su5_D2-typ_SF"/>
</dbReference>
<evidence type="ECO:0000256" key="1">
    <source>
        <dbReference type="ARBA" id="ARBA00022723"/>
    </source>
</evidence>
<dbReference type="EMBL" id="MNUO01000056">
    <property type="protein sequence ID" value="OIN97256.1"/>
    <property type="molecule type" value="Genomic_DNA"/>
</dbReference>
<evidence type="ECO:0000256" key="12">
    <source>
        <dbReference type="NCBIfam" id="TIGR00416"/>
    </source>
</evidence>
<evidence type="ECO:0000313" key="16">
    <source>
        <dbReference type="Proteomes" id="UP000182278"/>
    </source>
</evidence>
<dbReference type="GO" id="GO:0005829">
    <property type="term" value="C:cytosol"/>
    <property type="evidence" value="ECO:0007669"/>
    <property type="project" value="TreeGrafter"/>
</dbReference>
<keyword evidence="7 11" id="KW-0067">ATP-binding</keyword>
<dbReference type="InterPro" id="IPR027417">
    <property type="entry name" value="P-loop_NTPase"/>
</dbReference>